<keyword evidence="1" id="KW-0472">Membrane</keyword>
<keyword evidence="3" id="KW-1185">Reference proteome</keyword>
<sequence>MVEGSNRADHLALDVHWTTKYKKLLLEDSTISRTTCIFKVPDTLKMQNPQAYKPHFFSLGPWHFGEPYLMEAQKYKTNFLENLVRRFPSPDDKIKELEIVVSQVKSEACECYGGLGAINVDSRQEFEKILLLDGCFIIEMLRKRDAYGLIPTNYSERFIFSNAMIPTWRHDLFLIENQIPWFVLERLYERTRDSEQDKPLVELAIDVFYSIFSYDKLRIQPKKINHILDLAWHYVGFSPEQPRWGDEHFDQNRHNIPSATSLREAGVKFRRVESRRILDIRFNNTQGVLEIPSLLIHPTTETIFRNLISFEQCYRPHPPKVTCYAKLLNGLVDTPEDVDLLSRKDIFNNWSNPAEVSDFLNRLDNGTNMDCLYYAQLCLDVRSYCQRCFPKWRAFYIHNYFTKPWGIVSQVFAIIILVLTILQVIHK</sequence>
<evidence type="ECO:0000313" key="3">
    <source>
        <dbReference type="Proteomes" id="UP001054252"/>
    </source>
</evidence>
<dbReference type="Proteomes" id="UP001054252">
    <property type="component" value="Unassembled WGS sequence"/>
</dbReference>
<keyword evidence="1" id="KW-1133">Transmembrane helix</keyword>
<protein>
    <submittedName>
        <fullName evidence="2">Uncharacterized protein</fullName>
    </submittedName>
</protein>
<dbReference type="PANTHER" id="PTHR31170">
    <property type="entry name" value="BNAC04G53230D PROTEIN"/>
    <property type="match status" value="1"/>
</dbReference>
<dbReference type="AlphaFoldDB" id="A0AAV5MUK6"/>
<feature type="transmembrane region" description="Helical" evidence="1">
    <location>
        <begin position="405"/>
        <end position="425"/>
    </location>
</feature>
<comment type="caution">
    <text evidence="2">The sequence shown here is derived from an EMBL/GenBank/DDBJ whole genome shotgun (WGS) entry which is preliminary data.</text>
</comment>
<accession>A0AAV5MUK6</accession>
<proteinExistence type="predicted"/>
<reference evidence="2 3" key="1">
    <citation type="journal article" date="2021" name="Commun. Biol.">
        <title>The genome of Shorea leprosula (Dipterocarpaceae) highlights the ecological relevance of drought in aseasonal tropical rainforests.</title>
        <authorList>
            <person name="Ng K.K.S."/>
            <person name="Kobayashi M.J."/>
            <person name="Fawcett J.A."/>
            <person name="Hatakeyama M."/>
            <person name="Paape T."/>
            <person name="Ng C.H."/>
            <person name="Ang C.C."/>
            <person name="Tnah L.H."/>
            <person name="Lee C.T."/>
            <person name="Nishiyama T."/>
            <person name="Sese J."/>
            <person name="O'Brien M.J."/>
            <person name="Copetti D."/>
            <person name="Mohd Noor M.I."/>
            <person name="Ong R.C."/>
            <person name="Putra M."/>
            <person name="Sireger I.Z."/>
            <person name="Indrioko S."/>
            <person name="Kosugi Y."/>
            <person name="Izuno A."/>
            <person name="Isagi Y."/>
            <person name="Lee S.L."/>
            <person name="Shimizu K.K."/>
        </authorList>
    </citation>
    <scope>NUCLEOTIDE SEQUENCE [LARGE SCALE GENOMIC DNA]</scope>
    <source>
        <strain evidence="2">214</strain>
    </source>
</reference>
<dbReference type="EMBL" id="BPVZ01000872">
    <property type="protein sequence ID" value="GKV52804.1"/>
    <property type="molecule type" value="Genomic_DNA"/>
</dbReference>
<organism evidence="2 3">
    <name type="scientific">Rubroshorea leprosula</name>
    <dbReference type="NCBI Taxonomy" id="152421"/>
    <lineage>
        <taxon>Eukaryota</taxon>
        <taxon>Viridiplantae</taxon>
        <taxon>Streptophyta</taxon>
        <taxon>Embryophyta</taxon>
        <taxon>Tracheophyta</taxon>
        <taxon>Spermatophyta</taxon>
        <taxon>Magnoliopsida</taxon>
        <taxon>eudicotyledons</taxon>
        <taxon>Gunneridae</taxon>
        <taxon>Pentapetalae</taxon>
        <taxon>rosids</taxon>
        <taxon>malvids</taxon>
        <taxon>Malvales</taxon>
        <taxon>Dipterocarpaceae</taxon>
        <taxon>Rubroshorea</taxon>
    </lineage>
</organism>
<keyword evidence="1" id="KW-0812">Transmembrane</keyword>
<gene>
    <name evidence="2" type="ORF">SLEP1_g59366</name>
</gene>
<dbReference type="InterPro" id="IPR004158">
    <property type="entry name" value="DUF247_pln"/>
</dbReference>
<evidence type="ECO:0000256" key="1">
    <source>
        <dbReference type="SAM" id="Phobius"/>
    </source>
</evidence>
<name>A0AAV5MUK6_9ROSI</name>
<dbReference type="Pfam" id="PF03140">
    <property type="entry name" value="DUF247"/>
    <property type="match status" value="1"/>
</dbReference>
<dbReference type="PANTHER" id="PTHR31170:SF17">
    <property type="match status" value="1"/>
</dbReference>
<evidence type="ECO:0000313" key="2">
    <source>
        <dbReference type="EMBL" id="GKV52804.1"/>
    </source>
</evidence>